<feature type="region of interest" description="Disordered" evidence="1">
    <location>
        <begin position="234"/>
        <end position="284"/>
    </location>
</feature>
<feature type="compositionally biased region" description="Polar residues" evidence="1">
    <location>
        <begin position="97"/>
        <end position="116"/>
    </location>
</feature>
<comment type="caution">
    <text evidence="2">The sequence shown here is derived from an EMBL/GenBank/DDBJ whole genome shotgun (WGS) entry which is preliminary data.</text>
</comment>
<proteinExistence type="predicted"/>
<feature type="compositionally biased region" description="Polar residues" evidence="1">
    <location>
        <begin position="43"/>
        <end position="58"/>
    </location>
</feature>
<dbReference type="AlphaFoldDB" id="S9UYH3"/>
<keyword evidence="3" id="KW-1185">Reference proteome</keyword>
<dbReference type="Proteomes" id="UP000015354">
    <property type="component" value="Unassembled WGS sequence"/>
</dbReference>
<name>S9UYH3_9TRYP</name>
<feature type="compositionally biased region" description="Low complexity" evidence="1">
    <location>
        <begin position="171"/>
        <end position="186"/>
    </location>
</feature>
<feature type="compositionally biased region" description="Acidic residues" evidence="1">
    <location>
        <begin position="194"/>
        <end position="203"/>
    </location>
</feature>
<gene>
    <name evidence="2" type="ORF">STCU_11920</name>
</gene>
<evidence type="ECO:0000313" key="2">
    <source>
        <dbReference type="EMBL" id="EPY15575.1"/>
    </source>
</evidence>
<feature type="region of interest" description="Disordered" evidence="1">
    <location>
        <begin position="1"/>
        <end position="213"/>
    </location>
</feature>
<sequence length="284" mass="30362">METVEAAHTSVERRAPRFSSAEFPTPPRQRQQVLSSDCLENLDGSTGATALGSASCSPHVQLPVLTGCGARDKDDGQPEGRARSLSGTGVVALPPLSSGTRHQSTADPAERPQSSDAEVARARRGSLPSVPAVGRRSADVATHRVPSVDRGVGRPQEDRRASAIQLAPLGASTRAAASRAASPKASVGMKEEEQLNEEEERETGEEPREWDGNVVWHLPPHVRDCADACPVRMRKNSLQSQPLAHPTGQPQERSKSLPLALLRSDRAAPPPRTNFVSVAKRRDA</sequence>
<accession>S9UYH3</accession>
<organism evidence="2 3">
    <name type="scientific">Strigomonas culicis</name>
    <dbReference type="NCBI Taxonomy" id="28005"/>
    <lineage>
        <taxon>Eukaryota</taxon>
        <taxon>Discoba</taxon>
        <taxon>Euglenozoa</taxon>
        <taxon>Kinetoplastea</taxon>
        <taxon>Metakinetoplastina</taxon>
        <taxon>Trypanosomatida</taxon>
        <taxon>Trypanosomatidae</taxon>
        <taxon>Strigomonadinae</taxon>
        <taxon>Strigomonas</taxon>
    </lineage>
</organism>
<evidence type="ECO:0000256" key="1">
    <source>
        <dbReference type="SAM" id="MobiDB-lite"/>
    </source>
</evidence>
<feature type="compositionally biased region" description="Basic and acidic residues" evidence="1">
    <location>
        <begin position="151"/>
        <end position="161"/>
    </location>
</feature>
<dbReference type="EMBL" id="ATMH01011947">
    <property type="protein sequence ID" value="EPY15575.1"/>
    <property type="molecule type" value="Genomic_DNA"/>
</dbReference>
<protein>
    <submittedName>
        <fullName evidence="2">Uncharacterized protein</fullName>
    </submittedName>
</protein>
<feature type="compositionally biased region" description="Basic and acidic residues" evidence="1">
    <location>
        <begin position="70"/>
        <end position="82"/>
    </location>
</feature>
<reference evidence="2 3" key="1">
    <citation type="journal article" date="2013" name="PLoS ONE">
        <title>Predicting the Proteins of Angomonas deanei, Strigomonas culicis and Their Respective Endosymbionts Reveals New Aspects of the Trypanosomatidae Family.</title>
        <authorList>
            <person name="Motta M.C."/>
            <person name="Martins A.C."/>
            <person name="de Souza S.S."/>
            <person name="Catta-Preta C.M."/>
            <person name="Silva R."/>
            <person name="Klein C.C."/>
            <person name="de Almeida L.G."/>
            <person name="de Lima Cunha O."/>
            <person name="Ciapina L.P."/>
            <person name="Brocchi M."/>
            <person name="Colabardini A.C."/>
            <person name="de Araujo Lima B."/>
            <person name="Machado C.R."/>
            <person name="de Almeida Soares C.M."/>
            <person name="Probst C.M."/>
            <person name="de Menezes C.B."/>
            <person name="Thompson C.E."/>
            <person name="Bartholomeu D.C."/>
            <person name="Gradia D.F."/>
            <person name="Pavoni D.P."/>
            <person name="Grisard E.C."/>
            <person name="Fantinatti-Garboggini F."/>
            <person name="Marchini F.K."/>
            <person name="Rodrigues-Luiz G.F."/>
            <person name="Wagner G."/>
            <person name="Goldman G.H."/>
            <person name="Fietto J.L."/>
            <person name="Elias M.C."/>
            <person name="Goldman M.H."/>
            <person name="Sagot M.F."/>
            <person name="Pereira M."/>
            <person name="Stoco P.H."/>
            <person name="de Mendonca-Neto R.P."/>
            <person name="Teixeira S.M."/>
            <person name="Maciel T.E."/>
            <person name="de Oliveira Mendes T.A."/>
            <person name="Urmenyi T.P."/>
            <person name="de Souza W."/>
            <person name="Schenkman S."/>
            <person name="de Vasconcelos A.T."/>
        </authorList>
    </citation>
    <scope>NUCLEOTIDE SEQUENCE [LARGE SCALE GENOMIC DNA]</scope>
</reference>
<evidence type="ECO:0000313" key="3">
    <source>
        <dbReference type="Proteomes" id="UP000015354"/>
    </source>
</evidence>